<feature type="domain" description="WCX" evidence="2">
    <location>
        <begin position="249"/>
        <end position="307"/>
    </location>
</feature>
<dbReference type="InterPro" id="IPR057727">
    <property type="entry name" value="WCX_dom"/>
</dbReference>
<dbReference type="PANTHER" id="PTHR34580:SF3">
    <property type="entry name" value="PROTEIN PAFB"/>
    <property type="match status" value="1"/>
</dbReference>
<dbReference type="EMBL" id="CAEZZE010000041">
    <property type="protein sequence ID" value="CAB4747197.1"/>
    <property type="molecule type" value="Genomic_DNA"/>
</dbReference>
<name>A0A6J6TKW4_9ZZZZ</name>
<sequence length="312" mass="35023">MSRKSERLINLTIALLATKRFITKSELFKTVEGYEGSAESKERMFERDKDDLRSLGIEIEVGSFDPLFNDEAGYRIKQEKYQLDLGEVTALEISLLSLAATAWQGASLDDAAQRALVKLHSLGIAVDDSNLLDSVPAFSDAGLDLPMITRAIAEHQILEFTYRNFDLSEEERRIVPIGLSTRSGLWYFSGVDQSIEEIRTFRFDRVIGNFVTKRGPKGFETPENFDSQRIFETINNANAVIDVRRGKGASLRALASSTKPLGEWDQIQVPILDMKSLAALVLWHGDDVYVQSPPELREIIIESLRDLVQAHG</sequence>
<protein>
    <submittedName>
        <fullName evidence="3">Unannotated protein</fullName>
    </submittedName>
</protein>
<reference evidence="3" key="1">
    <citation type="submission" date="2020-05" db="EMBL/GenBank/DDBJ databases">
        <authorList>
            <person name="Chiriac C."/>
            <person name="Salcher M."/>
            <person name="Ghai R."/>
            <person name="Kavagutti S V."/>
        </authorList>
    </citation>
    <scope>NUCLEOTIDE SEQUENCE</scope>
</reference>
<dbReference type="AlphaFoldDB" id="A0A6J6TKW4"/>
<dbReference type="PROSITE" id="PS52050">
    <property type="entry name" value="WYL"/>
    <property type="match status" value="1"/>
</dbReference>
<dbReference type="PANTHER" id="PTHR34580">
    <property type="match status" value="1"/>
</dbReference>
<dbReference type="InterPro" id="IPR026881">
    <property type="entry name" value="WYL_dom"/>
</dbReference>
<organism evidence="3">
    <name type="scientific">freshwater metagenome</name>
    <dbReference type="NCBI Taxonomy" id="449393"/>
    <lineage>
        <taxon>unclassified sequences</taxon>
        <taxon>metagenomes</taxon>
        <taxon>ecological metagenomes</taxon>
    </lineage>
</organism>
<evidence type="ECO:0000313" key="3">
    <source>
        <dbReference type="EMBL" id="CAB4747197.1"/>
    </source>
</evidence>
<accession>A0A6J6TKW4</accession>
<evidence type="ECO:0000259" key="1">
    <source>
        <dbReference type="Pfam" id="PF13280"/>
    </source>
</evidence>
<evidence type="ECO:0000259" key="2">
    <source>
        <dbReference type="Pfam" id="PF25583"/>
    </source>
</evidence>
<dbReference type="Pfam" id="PF25583">
    <property type="entry name" value="WCX"/>
    <property type="match status" value="1"/>
</dbReference>
<dbReference type="InterPro" id="IPR051534">
    <property type="entry name" value="CBASS_pafABC_assoc_protein"/>
</dbReference>
<feature type="domain" description="WYL" evidence="1">
    <location>
        <begin position="146"/>
        <end position="206"/>
    </location>
</feature>
<gene>
    <name evidence="3" type="ORF">UFOPK2827_00355</name>
</gene>
<dbReference type="Pfam" id="PF13280">
    <property type="entry name" value="WYL"/>
    <property type="match status" value="1"/>
</dbReference>
<proteinExistence type="predicted"/>